<sequence>MLWLLDQTKTAMGGRMLKQWIERPLVNRSKIEQRQNIVNVLVDHFLNEIN</sequence>
<dbReference type="Gene3D" id="1.10.1420.10">
    <property type="match status" value="1"/>
</dbReference>
<dbReference type="Pfam" id="PF05192">
    <property type="entry name" value="MutS_III"/>
    <property type="match status" value="1"/>
</dbReference>
<dbReference type="AlphaFoldDB" id="A0A401FN36"/>
<reference evidence="2 3" key="1">
    <citation type="submission" date="2017-11" db="EMBL/GenBank/DDBJ databases">
        <title>Draft Genome Sequence of Lactobacillus curieae NBRC 111893 isolated from Koso, a Japanese sugar-Vegetable Fermented Beverage.</title>
        <authorList>
            <person name="Chiou T.Y."/>
            <person name="Oshima K."/>
            <person name="Suda W."/>
            <person name="Hattori M."/>
            <person name="Takahashi T."/>
        </authorList>
    </citation>
    <scope>NUCLEOTIDE SEQUENCE [LARGE SCALE GENOMIC DNA]</scope>
    <source>
        <strain evidence="2 3">NBRC111893</strain>
    </source>
</reference>
<dbReference type="GO" id="GO:0006298">
    <property type="term" value="P:mismatch repair"/>
    <property type="evidence" value="ECO:0007669"/>
    <property type="project" value="InterPro"/>
</dbReference>
<evidence type="ECO:0000313" key="3">
    <source>
        <dbReference type="Proteomes" id="UP000286974"/>
    </source>
</evidence>
<proteinExistence type="predicted"/>
<gene>
    <name evidence="2" type="ORF">NBRC111893_1893</name>
</gene>
<comment type="caution">
    <text evidence="2">The sequence shown here is derived from an EMBL/GenBank/DDBJ whole genome shotgun (WGS) entry which is preliminary data.</text>
</comment>
<dbReference type="GO" id="GO:0005524">
    <property type="term" value="F:ATP binding"/>
    <property type="evidence" value="ECO:0007669"/>
    <property type="project" value="InterPro"/>
</dbReference>
<dbReference type="EMBL" id="BEXA01000004">
    <property type="protein sequence ID" value="GAY73747.1"/>
    <property type="molecule type" value="Genomic_DNA"/>
</dbReference>
<organism evidence="2 3">
    <name type="scientific">Lentilactobacillus kosonis</name>
    <dbReference type="NCBI Taxonomy" id="2810561"/>
    <lineage>
        <taxon>Bacteria</taxon>
        <taxon>Bacillati</taxon>
        <taxon>Bacillota</taxon>
        <taxon>Bacilli</taxon>
        <taxon>Lactobacillales</taxon>
        <taxon>Lactobacillaceae</taxon>
        <taxon>Lentilactobacillus</taxon>
    </lineage>
</organism>
<dbReference type="InterPro" id="IPR036187">
    <property type="entry name" value="DNA_mismatch_repair_MutS_sf"/>
</dbReference>
<evidence type="ECO:0000259" key="1">
    <source>
        <dbReference type="Pfam" id="PF05192"/>
    </source>
</evidence>
<dbReference type="InterPro" id="IPR007696">
    <property type="entry name" value="DNA_mismatch_repair_MutS_core"/>
</dbReference>
<accession>A0A401FN36</accession>
<evidence type="ECO:0000313" key="2">
    <source>
        <dbReference type="EMBL" id="GAY73747.1"/>
    </source>
</evidence>
<dbReference type="SUPFAM" id="SSF48334">
    <property type="entry name" value="DNA repair protein MutS, domain III"/>
    <property type="match status" value="1"/>
</dbReference>
<feature type="domain" description="DNA mismatch repair protein MutS core" evidence="1">
    <location>
        <begin position="2"/>
        <end position="45"/>
    </location>
</feature>
<dbReference type="RefSeq" id="WP_369689721.1">
    <property type="nucleotide sequence ID" value="NZ_BEXA01000004.1"/>
</dbReference>
<dbReference type="Proteomes" id="UP000286974">
    <property type="component" value="Unassembled WGS sequence"/>
</dbReference>
<dbReference type="GO" id="GO:0030983">
    <property type="term" value="F:mismatched DNA binding"/>
    <property type="evidence" value="ECO:0007669"/>
    <property type="project" value="InterPro"/>
</dbReference>
<protein>
    <submittedName>
        <fullName evidence="2">DNA mismatch repair protein MutS</fullName>
    </submittedName>
</protein>
<name>A0A401FN36_9LACO</name>
<keyword evidence="3" id="KW-1185">Reference proteome</keyword>